<comment type="caution">
    <text evidence="3">The sequence shown here is derived from an EMBL/GenBank/DDBJ whole genome shotgun (WGS) entry which is preliminary data.</text>
</comment>
<keyword evidence="3" id="KW-0176">Collagen</keyword>
<dbReference type="SUPFAM" id="SSF53300">
    <property type="entry name" value="vWA-like"/>
    <property type="match status" value="1"/>
</dbReference>
<dbReference type="InterPro" id="IPR050525">
    <property type="entry name" value="ECM_Assembly_Org"/>
</dbReference>
<dbReference type="InterPro" id="IPR036465">
    <property type="entry name" value="vWFA_dom_sf"/>
</dbReference>
<evidence type="ECO:0000256" key="1">
    <source>
        <dbReference type="SAM" id="SignalP"/>
    </source>
</evidence>
<accession>A0A6G0HTN0</accession>
<feature type="domain" description="VWFA" evidence="2">
    <location>
        <begin position="49"/>
        <end position="162"/>
    </location>
</feature>
<proteinExistence type="predicted"/>
<evidence type="ECO:0000313" key="4">
    <source>
        <dbReference type="Proteomes" id="UP000424527"/>
    </source>
</evidence>
<keyword evidence="4" id="KW-1185">Reference proteome</keyword>
<protein>
    <submittedName>
        <fullName evidence="3">Collagen alpha-1(XXVIII) chain</fullName>
    </submittedName>
</protein>
<sequence length="176" mass="19927">MTMWWLLKVLILTLALSSPTRCHKGRRKGQRDDNQVINNEAKTLICPVEIMFIADSSEKAKSLLFEQQKEFILDFSNKLMQLHSTGWRLRLRLAALQYSSIVSVEHNFRDWQDLDVFQSRVASMTFIGHGTYSAYAITNATQLFKSETSPSSLRVALLMTDGTGSPTQPQCCDGCC</sequence>
<dbReference type="EMBL" id="REGW02000019">
    <property type="protein sequence ID" value="KAE8282371.1"/>
    <property type="molecule type" value="Genomic_DNA"/>
</dbReference>
<feature type="chain" id="PRO_5026036140" evidence="1">
    <location>
        <begin position="18"/>
        <end position="176"/>
    </location>
</feature>
<evidence type="ECO:0000259" key="2">
    <source>
        <dbReference type="PROSITE" id="PS50234"/>
    </source>
</evidence>
<dbReference type="PANTHER" id="PTHR24020:SF49">
    <property type="entry name" value="COLLAGEN ALPHA-1(XXVIII) CHAIN"/>
    <property type="match status" value="1"/>
</dbReference>
<organism evidence="3 4">
    <name type="scientific">Larimichthys crocea</name>
    <name type="common">Large yellow croaker</name>
    <name type="synonym">Pseudosciaena crocea</name>
    <dbReference type="NCBI Taxonomy" id="215358"/>
    <lineage>
        <taxon>Eukaryota</taxon>
        <taxon>Metazoa</taxon>
        <taxon>Chordata</taxon>
        <taxon>Craniata</taxon>
        <taxon>Vertebrata</taxon>
        <taxon>Euteleostomi</taxon>
        <taxon>Actinopterygii</taxon>
        <taxon>Neopterygii</taxon>
        <taxon>Teleostei</taxon>
        <taxon>Neoteleostei</taxon>
        <taxon>Acanthomorphata</taxon>
        <taxon>Eupercaria</taxon>
        <taxon>Sciaenidae</taxon>
        <taxon>Larimichthys</taxon>
    </lineage>
</organism>
<dbReference type="Gene3D" id="3.40.50.410">
    <property type="entry name" value="von Willebrand factor, type A domain"/>
    <property type="match status" value="1"/>
</dbReference>
<dbReference type="InterPro" id="IPR002035">
    <property type="entry name" value="VWF_A"/>
</dbReference>
<gene>
    <name evidence="3" type="ORF">D5F01_LYC19777</name>
</gene>
<dbReference type="PANTHER" id="PTHR24020">
    <property type="entry name" value="COLLAGEN ALPHA"/>
    <property type="match status" value="1"/>
</dbReference>
<name>A0A6G0HTN0_LARCR</name>
<dbReference type="Pfam" id="PF00092">
    <property type="entry name" value="VWA"/>
    <property type="match status" value="1"/>
</dbReference>
<dbReference type="PROSITE" id="PS50234">
    <property type="entry name" value="VWFA"/>
    <property type="match status" value="1"/>
</dbReference>
<dbReference type="AlphaFoldDB" id="A0A6G0HTN0"/>
<keyword evidence="1" id="KW-0732">Signal</keyword>
<reference evidence="3 4" key="1">
    <citation type="submission" date="2019-07" db="EMBL/GenBank/DDBJ databases">
        <title>Chromosome genome assembly for large yellow croaker.</title>
        <authorList>
            <person name="Xiao S."/>
        </authorList>
    </citation>
    <scope>NUCLEOTIDE SEQUENCE [LARGE SCALE GENOMIC DNA]</scope>
    <source>
        <strain evidence="3">JMULYC20181020</strain>
        <tissue evidence="3">Muscle</tissue>
    </source>
</reference>
<dbReference type="Proteomes" id="UP000424527">
    <property type="component" value="Unassembled WGS sequence"/>
</dbReference>
<dbReference type="GO" id="GO:0005581">
    <property type="term" value="C:collagen trimer"/>
    <property type="evidence" value="ECO:0007669"/>
    <property type="project" value="UniProtKB-KW"/>
</dbReference>
<evidence type="ECO:0000313" key="3">
    <source>
        <dbReference type="EMBL" id="KAE8282371.1"/>
    </source>
</evidence>
<feature type="signal peptide" evidence="1">
    <location>
        <begin position="1"/>
        <end position="17"/>
    </location>
</feature>